<dbReference type="OrthoDB" id="9790023at2"/>
<evidence type="ECO:0000313" key="2">
    <source>
        <dbReference type="Proteomes" id="UP000053372"/>
    </source>
</evidence>
<dbReference type="AlphaFoldDB" id="A0A0V7ZP16"/>
<dbReference type="Pfam" id="PF02585">
    <property type="entry name" value="PIG-L"/>
    <property type="match status" value="1"/>
</dbReference>
<dbReference type="PANTHER" id="PTHR12993:SF29">
    <property type="entry name" value="BLR3841 PROTEIN"/>
    <property type="match status" value="1"/>
</dbReference>
<dbReference type="EMBL" id="LMTZ01000096">
    <property type="protein sequence ID" value="KST66480.1"/>
    <property type="molecule type" value="Genomic_DNA"/>
</dbReference>
<comment type="caution">
    <text evidence="1">The sequence shown here is derived from an EMBL/GenBank/DDBJ whole genome shotgun (WGS) entry which is preliminary data.</text>
</comment>
<dbReference type="Proteomes" id="UP000053372">
    <property type="component" value="Unassembled WGS sequence"/>
</dbReference>
<dbReference type="Gene3D" id="3.40.50.10320">
    <property type="entry name" value="LmbE-like"/>
    <property type="match status" value="1"/>
</dbReference>
<reference evidence="1 2" key="1">
    <citation type="journal article" date="2015" name="Genome Announc.">
        <title>Draft Genome of the Euendolithic (true boring) Cyanobacterium Mastigocoleus testarum strain BC008.</title>
        <authorList>
            <person name="Guida B.S."/>
            <person name="Garcia-Pichel F."/>
        </authorList>
    </citation>
    <scope>NUCLEOTIDE SEQUENCE [LARGE SCALE GENOMIC DNA]</scope>
    <source>
        <strain evidence="1 2">BC008</strain>
    </source>
</reference>
<dbReference type="InterPro" id="IPR003737">
    <property type="entry name" value="GlcNAc_PI_deacetylase-related"/>
</dbReference>
<dbReference type="PANTHER" id="PTHR12993">
    <property type="entry name" value="N-ACETYLGLUCOSAMINYL-PHOSPHATIDYLINOSITOL DE-N-ACETYLASE-RELATED"/>
    <property type="match status" value="1"/>
</dbReference>
<dbReference type="InterPro" id="IPR024078">
    <property type="entry name" value="LmbE-like_dom_sf"/>
</dbReference>
<dbReference type="RefSeq" id="WP_027840276.1">
    <property type="nucleotide sequence ID" value="NZ_LMTZ01000096.1"/>
</dbReference>
<gene>
    <name evidence="1" type="ORF">BC008_42885</name>
</gene>
<dbReference type="GO" id="GO:0016811">
    <property type="term" value="F:hydrolase activity, acting on carbon-nitrogen (but not peptide) bonds, in linear amides"/>
    <property type="evidence" value="ECO:0007669"/>
    <property type="project" value="TreeGrafter"/>
</dbReference>
<name>A0A0V7ZP16_9CYAN</name>
<sequence>MSKLTLKNRLQIFTGEVVRNINSKVLFLTAKFKSQRIKANNKTAIVFSPHQDDESLGCGGMIAIKRSLGVSVKVVFLTDGRYGRPDWIEPEDIIQFRQKEAETALNILGVEQSDTYFLGEPDGSLSQLSESQRYDLISRLSKILKSSRPEEVYVPHNQDGHPDHEATFDLVLAAIAHSGLETELFQYPIWVFWQNPLNSKLHRENLTNAHRVSIAAVKKQKKQAIESYKSQLRYLPYGVLASSLNSEEIFFKK</sequence>
<dbReference type="SUPFAM" id="SSF102588">
    <property type="entry name" value="LmbE-like"/>
    <property type="match status" value="1"/>
</dbReference>
<proteinExistence type="predicted"/>
<evidence type="ECO:0000313" key="1">
    <source>
        <dbReference type="EMBL" id="KST66480.1"/>
    </source>
</evidence>
<organism evidence="1 2">
    <name type="scientific">Mastigocoleus testarum BC008</name>
    <dbReference type="NCBI Taxonomy" id="371196"/>
    <lineage>
        <taxon>Bacteria</taxon>
        <taxon>Bacillati</taxon>
        <taxon>Cyanobacteriota</taxon>
        <taxon>Cyanophyceae</taxon>
        <taxon>Nostocales</taxon>
        <taxon>Hapalosiphonaceae</taxon>
        <taxon>Mastigocoleus</taxon>
    </lineage>
</organism>
<keyword evidence="2" id="KW-1185">Reference proteome</keyword>
<protein>
    <submittedName>
        <fullName evidence="1">GlcNAc-PI de-N-acetylase</fullName>
    </submittedName>
</protein>
<accession>A0A0V7ZP16</accession>